<feature type="region of interest" description="Disordered" evidence="1">
    <location>
        <begin position="102"/>
        <end position="132"/>
    </location>
</feature>
<feature type="region of interest" description="Disordered" evidence="1">
    <location>
        <begin position="33"/>
        <end position="55"/>
    </location>
</feature>
<accession>A0AA36I8B4</accession>
<protein>
    <submittedName>
        <fullName evidence="2">Uncharacterized protein</fullName>
    </submittedName>
</protein>
<feature type="compositionally biased region" description="Basic and acidic residues" evidence="1">
    <location>
        <begin position="370"/>
        <end position="380"/>
    </location>
</feature>
<organism evidence="2 3">
    <name type="scientific">Effrenium voratum</name>
    <dbReference type="NCBI Taxonomy" id="2562239"/>
    <lineage>
        <taxon>Eukaryota</taxon>
        <taxon>Sar</taxon>
        <taxon>Alveolata</taxon>
        <taxon>Dinophyceae</taxon>
        <taxon>Suessiales</taxon>
        <taxon>Symbiodiniaceae</taxon>
        <taxon>Effrenium</taxon>
    </lineage>
</organism>
<feature type="non-terminal residue" evidence="2">
    <location>
        <position position="453"/>
    </location>
</feature>
<name>A0AA36I8B4_9DINO</name>
<evidence type="ECO:0000313" key="2">
    <source>
        <dbReference type="EMBL" id="CAJ1382854.1"/>
    </source>
</evidence>
<keyword evidence="3" id="KW-1185">Reference proteome</keyword>
<gene>
    <name evidence="2" type="ORF">EVOR1521_LOCUS10127</name>
</gene>
<feature type="non-terminal residue" evidence="2">
    <location>
        <position position="1"/>
    </location>
</feature>
<reference evidence="2" key="1">
    <citation type="submission" date="2023-08" db="EMBL/GenBank/DDBJ databases">
        <authorList>
            <person name="Chen Y."/>
            <person name="Shah S."/>
            <person name="Dougan E. K."/>
            <person name="Thang M."/>
            <person name="Chan C."/>
        </authorList>
    </citation>
    <scope>NUCLEOTIDE SEQUENCE</scope>
</reference>
<evidence type="ECO:0000313" key="3">
    <source>
        <dbReference type="Proteomes" id="UP001178507"/>
    </source>
</evidence>
<dbReference type="Proteomes" id="UP001178507">
    <property type="component" value="Unassembled WGS sequence"/>
</dbReference>
<dbReference type="EMBL" id="CAUJNA010000948">
    <property type="protein sequence ID" value="CAJ1382854.1"/>
    <property type="molecule type" value="Genomic_DNA"/>
</dbReference>
<feature type="region of interest" description="Disordered" evidence="1">
    <location>
        <begin position="363"/>
        <end position="438"/>
    </location>
</feature>
<comment type="caution">
    <text evidence="2">The sequence shown here is derived from an EMBL/GenBank/DDBJ whole genome shotgun (WGS) entry which is preliminary data.</text>
</comment>
<dbReference type="AlphaFoldDB" id="A0AA36I8B4"/>
<sequence length="453" mass="47857">PTPRVTPGWGDKDMWWANPQWQLQCALGGFAAGGLATTAPRPQAEPQEPRRVQVPSPKVPKVQANGLLVRLAARVQEFDDKLSDGQGGANLRDFVLRALRPEVPATGRDTAAGGSQRRSEASPSPDPVKVADHPEKLSHLRNFLEVGTWNCCLLERYGAAETRELMQFSRHASWQRLRSAAVQEGVSARGWVCSHRGPSAVVRLVAVEVPVFEEEDRGAKQGESPLPLLPPPDGEGLLALLCREDGSECKAPAVGSALRVRFLSDTPMQRRTLREAGASCRVCMDARSAAVGMPIVRNSSLRALGTYGPEGSSQEWPEGGVSDVLRQDPCQSAAAAEARSACGPPAIRQAKDLGLVSLHGSLVDAPEAEGGPRHAPEPHPKPQLGGPPREGRHRQGAQRRSEGGAGEVRSGTGALPPAQGGPGGPWGSPCQPGPCTGGIEGLRCRATSVAAVQ</sequence>
<evidence type="ECO:0000256" key="1">
    <source>
        <dbReference type="SAM" id="MobiDB-lite"/>
    </source>
</evidence>
<proteinExistence type="predicted"/>